<dbReference type="EMBL" id="FMUS01000018">
    <property type="protein sequence ID" value="SCY85246.1"/>
    <property type="molecule type" value="Genomic_DNA"/>
</dbReference>
<keyword evidence="1" id="KW-0812">Transmembrane</keyword>
<organism evidence="2 3">
    <name type="scientific">Alkaliphilus peptidifermentans DSM 18978</name>
    <dbReference type="NCBI Taxonomy" id="1120976"/>
    <lineage>
        <taxon>Bacteria</taxon>
        <taxon>Bacillati</taxon>
        <taxon>Bacillota</taxon>
        <taxon>Clostridia</taxon>
        <taxon>Peptostreptococcales</taxon>
        <taxon>Natronincolaceae</taxon>
        <taxon>Alkaliphilus</taxon>
    </lineage>
</organism>
<proteinExistence type="predicted"/>
<evidence type="ECO:0000256" key="1">
    <source>
        <dbReference type="SAM" id="Phobius"/>
    </source>
</evidence>
<evidence type="ECO:0000313" key="3">
    <source>
        <dbReference type="Proteomes" id="UP000198636"/>
    </source>
</evidence>
<keyword evidence="1" id="KW-0472">Membrane</keyword>
<protein>
    <submittedName>
        <fullName evidence="2">Uncharacterized protein</fullName>
    </submittedName>
</protein>
<evidence type="ECO:0000313" key="2">
    <source>
        <dbReference type="EMBL" id="SCY85246.1"/>
    </source>
</evidence>
<feature type="transmembrane region" description="Helical" evidence="1">
    <location>
        <begin position="35"/>
        <end position="51"/>
    </location>
</feature>
<keyword evidence="3" id="KW-1185">Reference proteome</keyword>
<keyword evidence="1" id="KW-1133">Transmembrane helix</keyword>
<sequence length="53" mass="6205">MYRRRKHFSLGNFLGLLFCGVGVVIFMYIIPFKAWIFLFACGLIIIGILIFQF</sequence>
<dbReference type="AlphaFoldDB" id="A0A1G5JA44"/>
<gene>
    <name evidence="2" type="ORF">SAMN03080606_02746</name>
</gene>
<name>A0A1G5JA44_9FIRM</name>
<dbReference type="RefSeq" id="WP_176759023.1">
    <property type="nucleotide sequence ID" value="NZ_FMUS01000018.1"/>
</dbReference>
<feature type="transmembrane region" description="Helical" evidence="1">
    <location>
        <begin position="12"/>
        <end position="29"/>
    </location>
</feature>
<dbReference type="Proteomes" id="UP000198636">
    <property type="component" value="Unassembled WGS sequence"/>
</dbReference>
<reference evidence="2 3" key="1">
    <citation type="submission" date="2016-10" db="EMBL/GenBank/DDBJ databases">
        <authorList>
            <person name="de Groot N.N."/>
        </authorList>
    </citation>
    <scope>NUCLEOTIDE SEQUENCE [LARGE SCALE GENOMIC DNA]</scope>
    <source>
        <strain evidence="2 3">DSM 18978</strain>
    </source>
</reference>
<accession>A0A1G5JA44</accession>